<reference evidence="2 3" key="1">
    <citation type="submission" date="2020-11" db="EMBL/GenBank/DDBJ databases">
        <title>Description of Pontivivens ytuae sp. nov. isolated from deep sea sediment of Mariana Trench.</title>
        <authorList>
            <person name="Wang Z."/>
            <person name="Sun Q.-L."/>
            <person name="Xu X.-D."/>
            <person name="Tang Y.-Z."/>
            <person name="Zhang J."/>
        </authorList>
    </citation>
    <scope>NUCLEOTIDE SEQUENCE [LARGE SCALE GENOMIC DNA]</scope>
    <source>
        <strain evidence="2 3">MT2928</strain>
    </source>
</reference>
<accession>A0A7S9LUG1</accession>
<dbReference type="RefSeq" id="WP_196104538.1">
    <property type="nucleotide sequence ID" value="NZ_CP064942.1"/>
</dbReference>
<sequence>MACVALYTFGIFVRPADAPANDGFREMNDPIFEIVDRAPGLIARSGYADEPEGPASWGPEVYPRWYVERGDGWSPATLSLWESMEAAFAFSYSGMHAEALKRGAEWFRPPEWPPYALWWHEGDERPTWADGVARHAHLDAHGATAQAFTFKEAFDTAGAPMRLARDWRRHREGAA</sequence>
<dbReference type="KEGG" id="poz:I0K15_06260"/>
<organism evidence="2 3">
    <name type="scientific">Pontivivens ytuae</name>
    <dbReference type="NCBI Taxonomy" id="2789856"/>
    <lineage>
        <taxon>Bacteria</taxon>
        <taxon>Pseudomonadati</taxon>
        <taxon>Pseudomonadota</taxon>
        <taxon>Alphaproteobacteria</taxon>
        <taxon>Rhodobacterales</taxon>
        <taxon>Paracoccaceae</taxon>
        <taxon>Pontivivens</taxon>
    </lineage>
</organism>
<name>A0A7S9LUG1_9RHOB</name>
<evidence type="ECO:0000259" key="1">
    <source>
        <dbReference type="Pfam" id="PF11695"/>
    </source>
</evidence>
<evidence type="ECO:0000313" key="2">
    <source>
        <dbReference type="EMBL" id="QPH55339.1"/>
    </source>
</evidence>
<protein>
    <submittedName>
        <fullName evidence="2">DUF3291 domain-containing protein</fullName>
    </submittedName>
</protein>
<dbReference type="Pfam" id="PF11695">
    <property type="entry name" value="DUF3291"/>
    <property type="match status" value="1"/>
</dbReference>
<feature type="domain" description="DUF3291" evidence="1">
    <location>
        <begin position="5"/>
        <end position="152"/>
    </location>
</feature>
<dbReference type="SUPFAM" id="SSF54909">
    <property type="entry name" value="Dimeric alpha+beta barrel"/>
    <property type="match status" value="1"/>
</dbReference>
<evidence type="ECO:0000313" key="3">
    <source>
        <dbReference type="Proteomes" id="UP000594800"/>
    </source>
</evidence>
<dbReference type="InterPro" id="IPR011008">
    <property type="entry name" value="Dimeric_a/b-barrel"/>
</dbReference>
<dbReference type="AlphaFoldDB" id="A0A7S9LUG1"/>
<gene>
    <name evidence="2" type="ORF">I0K15_06260</name>
</gene>
<dbReference type="EMBL" id="CP064942">
    <property type="protein sequence ID" value="QPH55339.1"/>
    <property type="molecule type" value="Genomic_DNA"/>
</dbReference>
<dbReference type="InterPro" id="IPR021708">
    <property type="entry name" value="DUF3291"/>
</dbReference>
<proteinExistence type="predicted"/>
<dbReference type="Proteomes" id="UP000594800">
    <property type="component" value="Chromosome"/>
</dbReference>
<keyword evidence="3" id="KW-1185">Reference proteome</keyword>